<dbReference type="PANTHER" id="PTHR24292">
    <property type="entry name" value="CYTOCHROME P450"/>
    <property type="match status" value="1"/>
</dbReference>
<sequence>KYNFWTRYGIPHERPEFFYGNARKLGKEEHAAEFCDRYYKKFKNYGGKFCGAYLYFDPIVIVTDLDFARKVLVEDFKYFPGVGTYSNEKDDPISANVFTLEGDRWRLLRQKLSPTFTAGKIRQMFETVLKTTNQFDEYLNEFTREKPEIEARTFFSRYTTDIIAKCAFGLDTNSLRNPENIFAKMGMKAINSPPKSILFLFLTNNFPKLSRFLGIKIVQTDVAEFFLDIVTKTVSFREKNKIEKNDFLDSMIKLKNSESRLTVPQIAAQSFALWTAGFESSSSTMSLCLYELAFNEEIQSKARQCVLNVLNKYDGQLTYDGIMEMTYLDWCINEILRMYPIVGVHFRKAKYDYKLPDTDCIIKKGTQVAIPAYSIHYDSNYWEEPNVFNPERFSPENTKNWHSFQFLPFGEGPRMCIGIRFVYMQTKIGLSTILKNLAVKKCAKTPDRPLTFSKSPFLLVPEHGIWLKFEKLSV</sequence>
<dbReference type="FunFam" id="1.10.630.10:FF:000042">
    <property type="entry name" value="Cytochrome P450"/>
    <property type="match status" value="1"/>
</dbReference>
<dbReference type="InterPro" id="IPR017972">
    <property type="entry name" value="Cyt_P450_CS"/>
</dbReference>
<dbReference type="EMBL" id="GANO01002278">
    <property type="protein sequence ID" value="JAB57593.1"/>
    <property type="molecule type" value="mRNA"/>
</dbReference>
<feature type="non-terminal residue" evidence="15">
    <location>
        <position position="1"/>
    </location>
</feature>
<evidence type="ECO:0000256" key="3">
    <source>
        <dbReference type="ARBA" id="ARBA00004406"/>
    </source>
</evidence>
<evidence type="ECO:0000256" key="13">
    <source>
        <dbReference type="PIRSR" id="PIRSR602402-1"/>
    </source>
</evidence>
<keyword evidence="7" id="KW-0256">Endoplasmic reticulum</keyword>
<keyword evidence="5 13" id="KW-0349">Heme</keyword>
<evidence type="ECO:0000256" key="12">
    <source>
        <dbReference type="ARBA" id="ARBA00023136"/>
    </source>
</evidence>
<evidence type="ECO:0000256" key="6">
    <source>
        <dbReference type="ARBA" id="ARBA00022723"/>
    </source>
</evidence>
<dbReference type="CDD" id="cd11056">
    <property type="entry name" value="CYP6-like"/>
    <property type="match status" value="1"/>
</dbReference>
<accession>U5EXZ4</accession>
<comment type="similarity">
    <text evidence="4 14">Belongs to the cytochrome P450 family.</text>
</comment>
<keyword evidence="11 14" id="KW-0503">Monooxygenase</keyword>
<dbReference type="GO" id="GO:0004497">
    <property type="term" value="F:monooxygenase activity"/>
    <property type="evidence" value="ECO:0007669"/>
    <property type="project" value="UniProtKB-KW"/>
</dbReference>
<evidence type="ECO:0000313" key="15">
    <source>
        <dbReference type="EMBL" id="JAB57593.1"/>
    </source>
</evidence>
<evidence type="ECO:0000256" key="1">
    <source>
        <dbReference type="ARBA" id="ARBA00001971"/>
    </source>
</evidence>
<evidence type="ECO:0000256" key="2">
    <source>
        <dbReference type="ARBA" id="ARBA00004174"/>
    </source>
</evidence>
<keyword evidence="9 14" id="KW-0560">Oxidoreductase</keyword>
<name>U5EXZ4_9DIPT</name>
<dbReference type="PRINTS" id="PR00385">
    <property type="entry name" value="P450"/>
</dbReference>
<evidence type="ECO:0000256" key="14">
    <source>
        <dbReference type="RuleBase" id="RU000461"/>
    </source>
</evidence>
<proteinExistence type="evidence at transcript level"/>
<organism evidence="15">
    <name type="scientific">Corethrella appendiculata</name>
    <dbReference type="NCBI Taxonomy" id="1370023"/>
    <lineage>
        <taxon>Eukaryota</taxon>
        <taxon>Metazoa</taxon>
        <taxon>Ecdysozoa</taxon>
        <taxon>Arthropoda</taxon>
        <taxon>Hexapoda</taxon>
        <taxon>Insecta</taxon>
        <taxon>Pterygota</taxon>
        <taxon>Neoptera</taxon>
        <taxon>Endopterygota</taxon>
        <taxon>Diptera</taxon>
        <taxon>Nematocera</taxon>
        <taxon>Culicoidea</taxon>
        <taxon>Chaoboridae</taxon>
        <taxon>Corethrella</taxon>
    </lineage>
</organism>
<dbReference type="GO" id="GO:0020037">
    <property type="term" value="F:heme binding"/>
    <property type="evidence" value="ECO:0007669"/>
    <property type="project" value="InterPro"/>
</dbReference>
<keyword evidence="6 13" id="KW-0479">Metal-binding</keyword>
<dbReference type="InterPro" id="IPR002402">
    <property type="entry name" value="Cyt_P450_E_grp-II"/>
</dbReference>
<evidence type="ECO:0000256" key="9">
    <source>
        <dbReference type="ARBA" id="ARBA00023002"/>
    </source>
</evidence>
<evidence type="ECO:0000256" key="8">
    <source>
        <dbReference type="ARBA" id="ARBA00022848"/>
    </source>
</evidence>
<evidence type="ECO:0000256" key="10">
    <source>
        <dbReference type="ARBA" id="ARBA00023004"/>
    </source>
</evidence>
<dbReference type="Gene3D" id="1.10.630.10">
    <property type="entry name" value="Cytochrome P450"/>
    <property type="match status" value="1"/>
</dbReference>
<dbReference type="InterPro" id="IPR001128">
    <property type="entry name" value="Cyt_P450"/>
</dbReference>
<dbReference type="GO" id="GO:0005506">
    <property type="term" value="F:iron ion binding"/>
    <property type="evidence" value="ECO:0007669"/>
    <property type="project" value="InterPro"/>
</dbReference>
<evidence type="ECO:0000256" key="4">
    <source>
        <dbReference type="ARBA" id="ARBA00010617"/>
    </source>
</evidence>
<evidence type="ECO:0000256" key="11">
    <source>
        <dbReference type="ARBA" id="ARBA00023033"/>
    </source>
</evidence>
<keyword evidence="10 13" id="KW-0408">Iron</keyword>
<dbReference type="InterPro" id="IPR050476">
    <property type="entry name" value="Insect_CytP450_Detox"/>
</dbReference>
<dbReference type="PANTHER" id="PTHR24292:SF103">
    <property type="entry name" value="CYTOCHROME P450 6BS1"/>
    <property type="match status" value="1"/>
</dbReference>
<dbReference type="PRINTS" id="PR00464">
    <property type="entry name" value="EP450II"/>
</dbReference>
<dbReference type="GO" id="GO:0005789">
    <property type="term" value="C:endoplasmic reticulum membrane"/>
    <property type="evidence" value="ECO:0007669"/>
    <property type="project" value="UniProtKB-SubCell"/>
</dbReference>
<protein>
    <submittedName>
        <fullName evidence="15">Putative cytochrome</fullName>
    </submittedName>
</protein>
<evidence type="ECO:0000256" key="7">
    <source>
        <dbReference type="ARBA" id="ARBA00022824"/>
    </source>
</evidence>
<evidence type="ECO:0000256" key="5">
    <source>
        <dbReference type="ARBA" id="ARBA00022617"/>
    </source>
</evidence>
<dbReference type="InterPro" id="IPR036396">
    <property type="entry name" value="Cyt_P450_sf"/>
</dbReference>
<dbReference type="AlphaFoldDB" id="U5EXZ4"/>
<dbReference type="GO" id="GO:0016705">
    <property type="term" value="F:oxidoreductase activity, acting on paired donors, with incorporation or reduction of molecular oxygen"/>
    <property type="evidence" value="ECO:0007669"/>
    <property type="project" value="InterPro"/>
</dbReference>
<keyword evidence="8" id="KW-0492">Microsome</keyword>
<dbReference type="SUPFAM" id="SSF48264">
    <property type="entry name" value="Cytochrome P450"/>
    <property type="match status" value="1"/>
</dbReference>
<reference evidence="15" key="1">
    <citation type="journal article" date="2014" name="Insect Biochem. Mol. Biol.">
        <title>An insight into the sialome of the frog biting fly, Corethrella appendiculata.</title>
        <authorList>
            <person name="Ribeiro J.M.C."/>
            <person name="Chagas A.C."/>
            <person name="Pham V.M."/>
            <person name="Lounibos L.P."/>
            <person name="Calvo E."/>
        </authorList>
    </citation>
    <scope>NUCLEOTIDE SEQUENCE</scope>
    <source>
        <tissue evidence="15">Salivary glands</tissue>
    </source>
</reference>
<keyword evidence="12" id="KW-0472">Membrane</keyword>
<dbReference type="PROSITE" id="PS00086">
    <property type="entry name" value="CYTOCHROME_P450"/>
    <property type="match status" value="1"/>
</dbReference>
<comment type="cofactor">
    <cofactor evidence="1 13">
        <name>heme</name>
        <dbReference type="ChEBI" id="CHEBI:30413"/>
    </cofactor>
</comment>
<feature type="binding site" description="axial binding residue" evidence="13">
    <location>
        <position position="416"/>
    </location>
    <ligand>
        <name>heme</name>
        <dbReference type="ChEBI" id="CHEBI:30413"/>
    </ligand>
    <ligandPart>
        <name>Fe</name>
        <dbReference type="ChEBI" id="CHEBI:18248"/>
    </ligandPart>
</feature>
<dbReference type="Pfam" id="PF00067">
    <property type="entry name" value="p450"/>
    <property type="match status" value="1"/>
</dbReference>
<comment type="subcellular location">
    <subcellularLocation>
        <location evidence="3">Endoplasmic reticulum membrane</location>
        <topology evidence="3">Peripheral membrane protein</topology>
    </subcellularLocation>
    <subcellularLocation>
        <location evidence="2">Microsome membrane</location>
        <topology evidence="2">Peripheral membrane protein</topology>
    </subcellularLocation>
</comment>